<sequence>MSDCLASSHWVERRSWWSEGKWREREPLSESAGYFKKTLLGGGSPLFPLSFLSLLDLFPILPLQTAALSPLNGKKAKMINF</sequence>
<dbReference type="EMBL" id="BMAU01021272">
    <property type="protein sequence ID" value="GFY07399.1"/>
    <property type="molecule type" value="Genomic_DNA"/>
</dbReference>
<evidence type="ECO:0000313" key="2">
    <source>
        <dbReference type="Proteomes" id="UP000887159"/>
    </source>
</evidence>
<protein>
    <submittedName>
        <fullName evidence="1">Uncharacterized protein</fullName>
    </submittedName>
</protein>
<proteinExistence type="predicted"/>
<dbReference type="Proteomes" id="UP000887159">
    <property type="component" value="Unassembled WGS sequence"/>
</dbReference>
<keyword evidence="2" id="KW-1185">Reference proteome</keyword>
<reference evidence="1" key="1">
    <citation type="submission" date="2020-08" db="EMBL/GenBank/DDBJ databases">
        <title>Multicomponent nature underlies the extraordinary mechanical properties of spider dragline silk.</title>
        <authorList>
            <person name="Kono N."/>
            <person name="Nakamura H."/>
            <person name="Mori M."/>
            <person name="Yoshida Y."/>
            <person name="Ohtoshi R."/>
            <person name="Malay A.D."/>
            <person name="Moran D.A.P."/>
            <person name="Tomita M."/>
            <person name="Numata K."/>
            <person name="Arakawa K."/>
        </authorList>
    </citation>
    <scope>NUCLEOTIDE SEQUENCE</scope>
</reference>
<name>A0A8X6VCC6_TRICX</name>
<dbReference type="AlphaFoldDB" id="A0A8X6VCC6"/>
<organism evidence="1 2">
    <name type="scientific">Trichonephila clavipes</name>
    <name type="common">Golden silk orbweaver</name>
    <name type="synonym">Nephila clavipes</name>
    <dbReference type="NCBI Taxonomy" id="2585209"/>
    <lineage>
        <taxon>Eukaryota</taxon>
        <taxon>Metazoa</taxon>
        <taxon>Ecdysozoa</taxon>
        <taxon>Arthropoda</taxon>
        <taxon>Chelicerata</taxon>
        <taxon>Arachnida</taxon>
        <taxon>Araneae</taxon>
        <taxon>Araneomorphae</taxon>
        <taxon>Entelegynae</taxon>
        <taxon>Araneoidea</taxon>
        <taxon>Nephilidae</taxon>
        <taxon>Trichonephila</taxon>
    </lineage>
</organism>
<accession>A0A8X6VCC6</accession>
<evidence type="ECO:0000313" key="1">
    <source>
        <dbReference type="EMBL" id="GFY07399.1"/>
    </source>
</evidence>
<comment type="caution">
    <text evidence="1">The sequence shown here is derived from an EMBL/GenBank/DDBJ whole genome shotgun (WGS) entry which is preliminary data.</text>
</comment>
<gene>
    <name evidence="1" type="ORF">TNCV_5085841</name>
</gene>